<name>A0A1G2NGL1_9BACT</name>
<dbReference type="AlphaFoldDB" id="A0A1G2NGL1"/>
<comment type="caution">
    <text evidence="1">The sequence shown here is derived from an EMBL/GenBank/DDBJ whole genome shotgun (WGS) entry which is preliminary data.</text>
</comment>
<organism evidence="1 2">
    <name type="scientific">Candidatus Taylorbacteria bacterium RIFCSPLOWO2_01_FULL_48_100</name>
    <dbReference type="NCBI Taxonomy" id="1802322"/>
    <lineage>
        <taxon>Bacteria</taxon>
        <taxon>Candidatus Tayloriibacteriota</taxon>
    </lineage>
</organism>
<proteinExistence type="predicted"/>
<evidence type="ECO:0000313" key="2">
    <source>
        <dbReference type="Proteomes" id="UP000177797"/>
    </source>
</evidence>
<sequence length="309" mass="31568">MSKIFVVLRTNREMFFSVVFSVIATALLVVGVTDAATTISTNINTGGTITVTGAAHFQDDAYIYGRELRVGTGSATTTLSALSTTAIGFDTDIDLYGRELRVGTGSATSTLTALSTSLGLDTDFDIYGATLNLGTGSATTTITSAGGFLGVATTTPWALFSVNPDQVSGPGFVVGSSTKTDLIVTNAGLVGIGSTTPFVALGVTGTTTSSRGAIVGIDGSPVNQIRFGVCTYNPGAVVTTSGLSTNCTSAKGVTQTDKVFVTPQQLELGLIFTGASSTADNIIQVTVVNATTTGGITPASREWYWMAIK</sequence>
<dbReference type="Proteomes" id="UP000177797">
    <property type="component" value="Unassembled WGS sequence"/>
</dbReference>
<reference evidence="1 2" key="1">
    <citation type="journal article" date="2016" name="Nat. Commun.">
        <title>Thousands of microbial genomes shed light on interconnected biogeochemical processes in an aquifer system.</title>
        <authorList>
            <person name="Anantharaman K."/>
            <person name="Brown C.T."/>
            <person name="Hug L.A."/>
            <person name="Sharon I."/>
            <person name="Castelle C.J."/>
            <person name="Probst A.J."/>
            <person name="Thomas B.C."/>
            <person name="Singh A."/>
            <person name="Wilkins M.J."/>
            <person name="Karaoz U."/>
            <person name="Brodie E.L."/>
            <person name="Williams K.H."/>
            <person name="Hubbard S.S."/>
            <person name="Banfield J.F."/>
        </authorList>
    </citation>
    <scope>NUCLEOTIDE SEQUENCE [LARGE SCALE GENOMIC DNA]</scope>
</reference>
<accession>A0A1G2NGL1</accession>
<dbReference type="EMBL" id="MHSA01000011">
    <property type="protein sequence ID" value="OHA34609.1"/>
    <property type="molecule type" value="Genomic_DNA"/>
</dbReference>
<protein>
    <submittedName>
        <fullName evidence="1">Uncharacterized protein</fullName>
    </submittedName>
</protein>
<gene>
    <name evidence="1" type="ORF">A2938_03615</name>
</gene>
<evidence type="ECO:0000313" key="1">
    <source>
        <dbReference type="EMBL" id="OHA34609.1"/>
    </source>
</evidence>